<reference evidence="2" key="1">
    <citation type="submission" date="2020-11" db="EMBL/GenBank/DDBJ databases">
        <authorList>
            <person name="Tran Van P."/>
        </authorList>
    </citation>
    <scope>NUCLEOTIDE SEQUENCE</scope>
</reference>
<dbReference type="EMBL" id="OE004611">
    <property type="protein sequence ID" value="CAD7461298.1"/>
    <property type="molecule type" value="Genomic_DNA"/>
</dbReference>
<dbReference type="PANTHER" id="PTHR15868">
    <property type="entry name" value="SIMILAR TO RIKEN CDNA 6430571L13 GENE, SIMILAR TO G20 PROTEIN"/>
    <property type="match status" value="1"/>
</dbReference>
<evidence type="ECO:0000256" key="1">
    <source>
        <dbReference type="SAM" id="Phobius"/>
    </source>
</evidence>
<dbReference type="AlphaFoldDB" id="A0A7R9IMU4"/>
<dbReference type="PANTHER" id="PTHR15868:SF0">
    <property type="entry name" value="SIMILAR TO RIKEN CDNA 6430571L13 GENE_ SIMILAR TO G20 PROTEIN"/>
    <property type="match status" value="1"/>
</dbReference>
<dbReference type="InterPro" id="IPR042351">
    <property type="entry name" value="C3orf18-like"/>
</dbReference>
<proteinExistence type="predicted"/>
<evidence type="ECO:0000313" key="2">
    <source>
        <dbReference type="EMBL" id="CAD7461298.1"/>
    </source>
</evidence>
<protein>
    <submittedName>
        <fullName evidence="2">Uncharacterized protein</fullName>
    </submittedName>
</protein>
<name>A0A7R9IMU4_9NEOP</name>
<keyword evidence="1" id="KW-1133">Transmembrane helix</keyword>
<sequence length="230" mass="24712">MFDNNTTSLSTLPSTMNGLVLTLSSPTGEVPTVPADTAVEPSGVPFVIVPLGVVIIALMLSAVAFILVRKRRLDRLRHHLMPLYNFDPTEEGEDWEAELLDEGLDHHIGRRGYEKGRRECSSNVSCCGTEGCSGNISRGGTEGCPGNVSRGRTCGSSGNIGELITGGLKNMDCGAVQAIKRVGGTACASAEERYKGRLNCEAQQVLTARNIWEKAHVLEKSLTKISILFH</sequence>
<feature type="transmembrane region" description="Helical" evidence="1">
    <location>
        <begin position="46"/>
        <end position="68"/>
    </location>
</feature>
<keyword evidence="1" id="KW-0472">Membrane</keyword>
<organism evidence="2">
    <name type="scientific">Timema tahoe</name>
    <dbReference type="NCBI Taxonomy" id="61484"/>
    <lineage>
        <taxon>Eukaryota</taxon>
        <taxon>Metazoa</taxon>
        <taxon>Ecdysozoa</taxon>
        <taxon>Arthropoda</taxon>
        <taxon>Hexapoda</taxon>
        <taxon>Insecta</taxon>
        <taxon>Pterygota</taxon>
        <taxon>Neoptera</taxon>
        <taxon>Polyneoptera</taxon>
        <taxon>Phasmatodea</taxon>
        <taxon>Timematodea</taxon>
        <taxon>Timematoidea</taxon>
        <taxon>Timematidae</taxon>
        <taxon>Timema</taxon>
    </lineage>
</organism>
<keyword evidence="1" id="KW-0812">Transmembrane</keyword>
<gene>
    <name evidence="2" type="ORF">TTEB3V08_LOCUS9210</name>
</gene>
<accession>A0A7R9IMU4</accession>